<dbReference type="InterPro" id="IPR029063">
    <property type="entry name" value="SAM-dependent_MTases_sf"/>
</dbReference>
<evidence type="ECO:0000256" key="3">
    <source>
        <dbReference type="ARBA" id="ARBA00022691"/>
    </source>
</evidence>
<evidence type="ECO:0000259" key="4">
    <source>
        <dbReference type="Pfam" id="PF13649"/>
    </source>
</evidence>
<dbReference type="PROSITE" id="PS01184">
    <property type="entry name" value="UBIE_2"/>
    <property type="match status" value="1"/>
</dbReference>
<keyword evidence="3" id="KW-0949">S-adenosyl-L-methionine</keyword>
<evidence type="ECO:0000256" key="1">
    <source>
        <dbReference type="ARBA" id="ARBA00022603"/>
    </source>
</evidence>
<evidence type="ECO:0000313" key="5">
    <source>
        <dbReference type="EMBL" id="RUS33450.1"/>
    </source>
</evidence>
<reference evidence="5 6" key="1">
    <citation type="journal article" date="2018" name="New Phytol.">
        <title>Phylogenomics of Endogonaceae and evolution of mycorrhizas within Mucoromycota.</title>
        <authorList>
            <person name="Chang Y."/>
            <person name="Desiro A."/>
            <person name="Na H."/>
            <person name="Sandor L."/>
            <person name="Lipzen A."/>
            <person name="Clum A."/>
            <person name="Barry K."/>
            <person name="Grigoriev I.V."/>
            <person name="Martin F.M."/>
            <person name="Stajich J.E."/>
            <person name="Smith M.E."/>
            <person name="Bonito G."/>
            <person name="Spatafora J.W."/>
        </authorList>
    </citation>
    <scope>NUCLEOTIDE SEQUENCE [LARGE SCALE GENOMIC DNA]</scope>
    <source>
        <strain evidence="5 6">AD002</strain>
    </source>
</reference>
<evidence type="ECO:0000313" key="6">
    <source>
        <dbReference type="Proteomes" id="UP000274822"/>
    </source>
</evidence>
<protein>
    <submittedName>
        <fullName evidence="5">Methyltransferase type 11</fullName>
    </submittedName>
</protein>
<proteinExistence type="predicted"/>
<dbReference type="Pfam" id="PF13649">
    <property type="entry name" value="Methyltransf_25"/>
    <property type="match status" value="1"/>
</dbReference>
<dbReference type="EMBL" id="RBNJ01001191">
    <property type="protein sequence ID" value="RUS33450.1"/>
    <property type="molecule type" value="Genomic_DNA"/>
</dbReference>
<dbReference type="Gene3D" id="3.40.50.150">
    <property type="entry name" value="Vaccinia Virus protein VP39"/>
    <property type="match status" value="1"/>
</dbReference>
<dbReference type="CDD" id="cd02440">
    <property type="entry name" value="AdoMet_MTases"/>
    <property type="match status" value="1"/>
</dbReference>
<dbReference type="Proteomes" id="UP000274822">
    <property type="component" value="Unassembled WGS sequence"/>
</dbReference>
<accession>A0A433QUH8</accession>
<evidence type="ECO:0000256" key="2">
    <source>
        <dbReference type="ARBA" id="ARBA00022679"/>
    </source>
</evidence>
<keyword evidence="2 5" id="KW-0808">Transferase</keyword>
<gene>
    <name evidence="5" type="ORF">BC938DRAFT_471588</name>
</gene>
<sequence length="299" mass="33941">MQFTRPTTDEFGDPIPSDTELNDGRVFKKSGNPIYPLPNDKSEYIRLNTQHYLLRYQLQCNYLSPVTNDLERGIKVLDVGCGTGIWSIDLAREFPNSTFIGTDIIDIFANETSTIPPNCSFLKADTFKGLPFPDGSFDFVFQRAQSMCFTAEMWPRVLREIVRVTKPGGYIELLEGSFPRNGGPATTRQVDWLLTFSCFRGVNDQFMSDPSVLSEAGIQNVVTATDMWRLGWDPDHALGEALAKNYVTVSRATRPLITAALGIGNDEYEETVQEIEEELSYRNNENRATMYIWRHYGRK</sequence>
<dbReference type="GO" id="GO:0008168">
    <property type="term" value="F:methyltransferase activity"/>
    <property type="evidence" value="ECO:0007669"/>
    <property type="project" value="UniProtKB-KW"/>
</dbReference>
<keyword evidence="1 5" id="KW-0489">Methyltransferase</keyword>
<organism evidence="5 6">
    <name type="scientific">Jimgerdemannia flammicorona</name>
    <dbReference type="NCBI Taxonomy" id="994334"/>
    <lineage>
        <taxon>Eukaryota</taxon>
        <taxon>Fungi</taxon>
        <taxon>Fungi incertae sedis</taxon>
        <taxon>Mucoromycota</taxon>
        <taxon>Mucoromycotina</taxon>
        <taxon>Endogonomycetes</taxon>
        <taxon>Endogonales</taxon>
        <taxon>Endogonaceae</taxon>
        <taxon>Jimgerdemannia</taxon>
    </lineage>
</organism>
<name>A0A433QUH8_9FUNG</name>
<dbReference type="AlphaFoldDB" id="A0A433QUH8"/>
<dbReference type="InterPro" id="IPR023576">
    <property type="entry name" value="UbiE/COQ5_MeTrFase_CS"/>
</dbReference>
<dbReference type="SUPFAM" id="SSF53335">
    <property type="entry name" value="S-adenosyl-L-methionine-dependent methyltransferases"/>
    <property type="match status" value="1"/>
</dbReference>
<dbReference type="InterPro" id="IPR041698">
    <property type="entry name" value="Methyltransf_25"/>
</dbReference>
<feature type="domain" description="Methyltransferase" evidence="4">
    <location>
        <begin position="76"/>
        <end position="169"/>
    </location>
</feature>
<comment type="caution">
    <text evidence="5">The sequence shown here is derived from an EMBL/GenBank/DDBJ whole genome shotgun (WGS) entry which is preliminary data.</text>
</comment>
<dbReference type="PANTHER" id="PTHR43591">
    <property type="entry name" value="METHYLTRANSFERASE"/>
    <property type="match status" value="1"/>
</dbReference>
<dbReference type="PANTHER" id="PTHR43591:SF24">
    <property type="entry name" value="2-METHOXY-6-POLYPRENYL-1,4-BENZOQUINOL METHYLASE, MITOCHONDRIAL"/>
    <property type="match status" value="1"/>
</dbReference>
<keyword evidence="6" id="KW-1185">Reference proteome</keyword>
<dbReference type="GO" id="GO:0032259">
    <property type="term" value="P:methylation"/>
    <property type="evidence" value="ECO:0007669"/>
    <property type="project" value="UniProtKB-KW"/>
</dbReference>